<evidence type="ECO:0000256" key="3">
    <source>
        <dbReference type="ARBA" id="ARBA00022643"/>
    </source>
</evidence>
<proteinExistence type="predicted"/>
<dbReference type="EMBL" id="JBHLXP010000004">
    <property type="protein sequence ID" value="MFC0049631.1"/>
    <property type="molecule type" value="Genomic_DNA"/>
</dbReference>
<keyword evidence="7" id="KW-1185">Reference proteome</keyword>
<dbReference type="SUPFAM" id="SSF52218">
    <property type="entry name" value="Flavoproteins"/>
    <property type="match status" value="1"/>
</dbReference>
<keyword evidence="4" id="KW-0813">Transport</keyword>
<dbReference type="RefSeq" id="WP_377245866.1">
    <property type="nucleotide sequence ID" value="NZ_JBHLXP010000004.1"/>
</dbReference>
<dbReference type="NCBIfam" id="NF006531">
    <property type="entry name" value="PRK09004.1"/>
    <property type="match status" value="1"/>
</dbReference>
<dbReference type="PRINTS" id="PR00369">
    <property type="entry name" value="FLAVODOXIN"/>
</dbReference>
<keyword evidence="2" id="KW-0285">Flavoprotein</keyword>
<dbReference type="PROSITE" id="PS50902">
    <property type="entry name" value="FLAVODOXIN_LIKE"/>
    <property type="match status" value="1"/>
</dbReference>
<name>A0ABV6BFG8_9GAMM</name>
<dbReference type="PANTHER" id="PTHR19384">
    <property type="entry name" value="NITRIC OXIDE SYNTHASE-RELATED"/>
    <property type="match status" value="1"/>
</dbReference>
<accession>A0ABV6BFG8</accession>
<sequence length="150" mass="16148">MIEILVGSQMGAAEYTAEQVAETLVQAGFPVRLHLTPVLEQLTRSSTWLVITSTYGAGDLPDNIQPFADQLAQDQTDLTTVSYAVITLGDSNYDTFCLAGSKIAELLAKNSAKNLDLSLQIDAQHADLPEDLALAWLPQLISKLSAQSVD</sequence>
<comment type="cofactor">
    <cofactor evidence="1">
        <name>FMN</name>
        <dbReference type="ChEBI" id="CHEBI:58210"/>
    </cofactor>
</comment>
<dbReference type="InterPro" id="IPR001094">
    <property type="entry name" value="Flavdoxin-like"/>
</dbReference>
<evidence type="ECO:0000259" key="5">
    <source>
        <dbReference type="PROSITE" id="PS50902"/>
    </source>
</evidence>
<dbReference type="InterPro" id="IPR029039">
    <property type="entry name" value="Flavoprotein-like_sf"/>
</dbReference>
<evidence type="ECO:0000256" key="4">
    <source>
        <dbReference type="ARBA" id="ARBA00022982"/>
    </source>
</evidence>
<dbReference type="Gene3D" id="3.40.50.360">
    <property type="match status" value="1"/>
</dbReference>
<keyword evidence="4" id="KW-0249">Electron transport</keyword>
<evidence type="ECO:0000313" key="7">
    <source>
        <dbReference type="Proteomes" id="UP001589813"/>
    </source>
</evidence>
<keyword evidence="3" id="KW-0288">FMN</keyword>
<dbReference type="PANTHER" id="PTHR19384:SF128">
    <property type="entry name" value="NADPH OXIDOREDUCTASE A"/>
    <property type="match status" value="1"/>
</dbReference>
<dbReference type="Pfam" id="PF00258">
    <property type="entry name" value="Flavodoxin_1"/>
    <property type="match status" value="1"/>
</dbReference>
<organism evidence="6 7">
    <name type="scientific">Rheinheimera tilapiae</name>
    <dbReference type="NCBI Taxonomy" id="875043"/>
    <lineage>
        <taxon>Bacteria</taxon>
        <taxon>Pseudomonadati</taxon>
        <taxon>Pseudomonadota</taxon>
        <taxon>Gammaproteobacteria</taxon>
        <taxon>Chromatiales</taxon>
        <taxon>Chromatiaceae</taxon>
        <taxon>Rheinheimera</taxon>
    </lineage>
</organism>
<dbReference type="InterPro" id="IPR008254">
    <property type="entry name" value="Flavodoxin/NO_synth"/>
</dbReference>
<evidence type="ECO:0000256" key="2">
    <source>
        <dbReference type="ARBA" id="ARBA00022630"/>
    </source>
</evidence>
<comment type="caution">
    <text evidence="6">The sequence shown here is derived from an EMBL/GenBank/DDBJ whole genome shotgun (WGS) entry which is preliminary data.</text>
</comment>
<evidence type="ECO:0000313" key="6">
    <source>
        <dbReference type="EMBL" id="MFC0049631.1"/>
    </source>
</evidence>
<gene>
    <name evidence="6" type="primary">mioC</name>
    <name evidence="6" type="ORF">ACFFJP_15140</name>
</gene>
<protein>
    <submittedName>
        <fullName evidence="6">FMN-binding protein MioC</fullName>
    </submittedName>
</protein>
<feature type="domain" description="Flavodoxin-like" evidence="5">
    <location>
        <begin position="2"/>
        <end position="141"/>
    </location>
</feature>
<evidence type="ECO:0000256" key="1">
    <source>
        <dbReference type="ARBA" id="ARBA00001917"/>
    </source>
</evidence>
<reference evidence="6 7" key="1">
    <citation type="submission" date="2024-09" db="EMBL/GenBank/DDBJ databases">
        <authorList>
            <person name="Sun Q."/>
            <person name="Mori K."/>
        </authorList>
    </citation>
    <scope>NUCLEOTIDE SEQUENCE [LARGE SCALE GENOMIC DNA]</scope>
    <source>
        <strain evidence="6 7">KCTC 23315</strain>
    </source>
</reference>
<dbReference type="Proteomes" id="UP001589813">
    <property type="component" value="Unassembled WGS sequence"/>
</dbReference>